<dbReference type="PROSITE" id="PS51217">
    <property type="entry name" value="UVRD_HELICASE_CTER"/>
    <property type="match status" value="1"/>
</dbReference>
<evidence type="ECO:0000256" key="7">
    <source>
        <dbReference type="ARBA" id="ARBA00034617"/>
    </source>
</evidence>
<dbReference type="EC" id="5.6.2.4" evidence="8"/>
<sequence>MNKLFENLNEQQLIAVQTTDTPLRIIAGAGSGKTRVITAKIAYLINEKNIFPRKILAMTFTNKAANEMKERIKKMLDNENVNPFISTFHAFCARVLREECEAIGLHNKFSILDSNDQRAIIRKIIKNMKLNEDGTLNRFDKKALSKISFWKNELTEPDEALDICKDIEEKAFAKIYKKYQQHLFEQNLVDFDDLQILVYKIFRDNKDILEKWRNRFDYVMVDEFQDTNEIQFDLIKLLTAGKNNLTVVGDPDQTIYSWRGAKIQIIMQFHQVYPNAVTVVLNENYRSTQQILNLANDLIEHNKHREPKSIFTNNDHGPKPKLKEFSTRYGEARFVAHEIKKLVEEQGYQYGDMFILYRMNAWSQEFEKTLDNAKIPYNLIGSIKFRERKVIKDSIALLKSISICDDLSVERVLKCTPKVGDVTIEKIYNLASEKQLSLFELMIDEENSVRTITKYLDPIRNTFIKARVMFENNESLVGLMKFLVKESEYEAIVKRLDDKDRDEWKNVEALYDQLKNFEKGFNSELYGEENVTLAFLQEESLASEEADEEKSNRVSLLTIHSAKGLENKVVFVVGLNRDVFPSKNSMLTIAEFEEERRALYVALTRAKEILYISYIKGEYSHLSGGALIESKFVKELNPDLYMYESNIFVKQEGKSGSYLKKVFGEKPEIEAIKTDINENDLVNHVMFGDGIVVKKMDRQLQIQFTDSRYGSMILASDNPVLTKK</sequence>
<dbReference type="CDD" id="cd18807">
    <property type="entry name" value="SF1_C_UvrD"/>
    <property type="match status" value="1"/>
</dbReference>
<reference evidence="14" key="1">
    <citation type="submission" date="2018-02" db="EMBL/GenBank/DDBJ databases">
        <title>Firefly genomes illuminate parallel origins of bioluminescence in beetles.</title>
        <authorList>
            <person name="Fallon T.R."/>
            <person name="Lower S.E.S."/>
            <person name="Behringer M."/>
            <person name="Weng J.-K."/>
        </authorList>
    </citation>
    <scope>NUCLEOTIDE SEQUENCE [LARGE SCALE GENOMIC DNA]</scope>
</reference>
<evidence type="ECO:0000256" key="4">
    <source>
        <dbReference type="ARBA" id="ARBA00022806"/>
    </source>
</evidence>
<dbReference type="CDD" id="cd17932">
    <property type="entry name" value="DEXQc_UvrD"/>
    <property type="match status" value="1"/>
</dbReference>
<dbReference type="PANTHER" id="PTHR11070">
    <property type="entry name" value="UVRD / RECB / PCRA DNA HELICASE FAMILY MEMBER"/>
    <property type="match status" value="1"/>
</dbReference>
<feature type="domain" description="UvrD-like helicase ATP-binding" evidence="11">
    <location>
        <begin position="6"/>
        <end position="288"/>
    </location>
</feature>
<protein>
    <recommendedName>
        <fullName evidence="8">DNA 3'-5' helicase</fullName>
        <ecNumber evidence="8">5.6.2.4</ecNumber>
    </recommendedName>
</protein>
<dbReference type="InterPro" id="IPR013986">
    <property type="entry name" value="DExx_box_DNA_helicase_dom_sf"/>
</dbReference>
<dbReference type="GO" id="GO:0043138">
    <property type="term" value="F:3'-5' DNA helicase activity"/>
    <property type="evidence" value="ECO:0007669"/>
    <property type="project" value="UniProtKB-EC"/>
</dbReference>
<comment type="similarity">
    <text evidence="1">Belongs to the helicase family. UvrD subfamily.</text>
</comment>
<dbReference type="RefSeq" id="WP_303662037.1">
    <property type="nucleotide sequence ID" value="NZ_CP027019.1"/>
</dbReference>
<name>A0A2S0NKB3_9MOLU</name>
<dbReference type="GO" id="GO:0005829">
    <property type="term" value="C:cytosol"/>
    <property type="evidence" value="ECO:0007669"/>
    <property type="project" value="TreeGrafter"/>
</dbReference>
<evidence type="ECO:0000256" key="3">
    <source>
        <dbReference type="ARBA" id="ARBA00022801"/>
    </source>
</evidence>
<dbReference type="GO" id="GO:0016887">
    <property type="term" value="F:ATP hydrolysis activity"/>
    <property type="evidence" value="ECO:0007669"/>
    <property type="project" value="RHEA"/>
</dbReference>
<dbReference type="InterPro" id="IPR000212">
    <property type="entry name" value="DNA_helicase_UvrD/REP"/>
</dbReference>
<keyword evidence="6" id="KW-0413">Isomerase</keyword>
<evidence type="ECO:0000256" key="10">
    <source>
        <dbReference type="PROSITE-ProRule" id="PRU00560"/>
    </source>
</evidence>
<evidence type="ECO:0000256" key="8">
    <source>
        <dbReference type="ARBA" id="ARBA00034808"/>
    </source>
</evidence>
<evidence type="ECO:0000256" key="1">
    <source>
        <dbReference type="ARBA" id="ARBA00009922"/>
    </source>
</evidence>
<feature type="binding site" evidence="10">
    <location>
        <begin position="27"/>
        <end position="34"/>
    </location>
    <ligand>
        <name>ATP</name>
        <dbReference type="ChEBI" id="CHEBI:30616"/>
    </ligand>
</feature>
<dbReference type="AlphaFoldDB" id="A0A2S0NKB3"/>
<evidence type="ECO:0000259" key="11">
    <source>
        <dbReference type="PROSITE" id="PS51198"/>
    </source>
</evidence>
<evidence type="ECO:0000313" key="13">
    <source>
        <dbReference type="EMBL" id="AVP49449.1"/>
    </source>
</evidence>
<dbReference type="GO" id="GO:0005524">
    <property type="term" value="F:ATP binding"/>
    <property type="evidence" value="ECO:0007669"/>
    <property type="project" value="UniProtKB-UniRule"/>
</dbReference>
<proteinExistence type="inferred from homology"/>
<evidence type="ECO:0000256" key="6">
    <source>
        <dbReference type="ARBA" id="ARBA00023235"/>
    </source>
</evidence>
<dbReference type="GO" id="GO:0003677">
    <property type="term" value="F:DNA binding"/>
    <property type="evidence" value="ECO:0007669"/>
    <property type="project" value="InterPro"/>
</dbReference>
<dbReference type="Gene3D" id="1.10.486.10">
    <property type="entry name" value="PCRA, domain 4"/>
    <property type="match status" value="1"/>
</dbReference>
<feature type="domain" description="UvrD-like helicase C-terminal" evidence="12">
    <location>
        <begin position="289"/>
        <end position="564"/>
    </location>
</feature>
<dbReference type="PANTHER" id="PTHR11070:SF48">
    <property type="entry name" value="ATP-DEPENDENT HELICASE_NUCLEASE SUBUNIT A"/>
    <property type="match status" value="1"/>
</dbReference>
<keyword evidence="3 10" id="KW-0378">Hydrolase</keyword>
<dbReference type="Gene3D" id="1.10.10.160">
    <property type="match status" value="1"/>
</dbReference>
<dbReference type="GO" id="GO:0033202">
    <property type="term" value="C:DNA helicase complex"/>
    <property type="evidence" value="ECO:0007669"/>
    <property type="project" value="TreeGrafter"/>
</dbReference>
<dbReference type="Pfam" id="PF13361">
    <property type="entry name" value="UvrD_C"/>
    <property type="match status" value="1"/>
</dbReference>
<dbReference type="InterPro" id="IPR027417">
    <property type="entry name" value="P-loop_NTPase"/>
</dbReference>
<dbReference type="Pfam" id="PF00580">
    <property type="entry name" value="UvrD-helicase"/>
    <property type="match status" value="1"/>
</dbReference>
<keyword evidence="2 10" id="KW-0547">Nucleotide-binding</keyword>
<gene>
    <name evidence="13" type="ORF">C5T88_02625</name>
</gene>
<keyword evidence="4 10" id="KW-0347">Helicase</keyword>
<evidence type="ECO:0000256" key="2">
    <source>
        <dbReference type="ARBA" id="ARBA00022741"/>
    </source>
</evidence>
<evidence type="ECO:0000313" key="14">
    <source>
        <dbReference type="Proteomes" id="UP000239250"/>
    </source>
</evidence>
<dbReference type="EMBL" id="CP027019">
    <property type="protein sequence ID" value="AVP49449.1"/>
    <property type="molecule type" value="Genomic_DNA"/>
</dbReference>
<comment type="catalytic activity">
    <reaction evidence="7">
        <text>Couples ATP hydrolysis with the unwinding of duplex DNA by translocating in the 3'-5' direction.</text>
        <dbReference type="EC" id="5.6.2.4"/>
    </reaction>
</comment>
<dbReference type="GO" id="GO:0000725">
    <property type="term" value="P:recombinational repair"/>
    <property type="evidence" value="ECO:0007669"/>
    <property type="project" value="TreeGrafter"/>
</dbReference>
<evidence type="ECO:0000259" key="12">
    <source>
        <dbReference type="PROSITE" id="PS51217"/>
    </source>
</evidence>
<dbReference type="Gene3D" id="3.40.50.300">
    <property type="entry name" value="P-loop containing nucleotide triphosphate hydrolases"/>
    <property type="match status" value="2"/>
</dbReference>
<evidence type="ECO:0000256" key="5">
    <source>
        <dbReference type="ARBA" id="ARBA00022840"/>
    </source>
</evidence>
<dbReference type="SUPFAM" id="SSF52540">
    <property type="entry name" value="P-loop containing nucleoside triphosphate hydrolases"/>
    <property type="match status" value="1"/>
</dbReference>
<dbReference type="InterPro" id="IPR014017">
    <property type="entry name" value="DNA_helicase_UvrD-like_C"/>
</dbReference>
<accession>A0A2S0NKB3</accession>
<evidence type="ECO:0000256" key="9">
    <source>
        <dbReference type="ARBA" id="ARBA00048988"/>
    </source>
</evidence>
<comment type="catalytic activity">
    <reaction evidence="9">
        <text>ATP + H2O = ADP + phosphate + H(+)</text>
        <dbReference type="Rhea" id="RHEA:13065"/>
        <dbReference type="ChEBI" id="CHEBI:15377"/>
        <dbReference type="ChEBI" id="CHEBI:15378"/>
        <dbReference type="ChEBI" id="CHEBI:30616"/>
        <dbReference type="ChEBI" id="CHEBI:43474"/>
        <dbReference type="ChEBI" id="CHEBI:456216"/>
        <dbReference type="EC" id="5.6.2.4"/>
    </reaction>
</comment>
<keyword evidence="5 10" id="KW-0067">ATP-binding</keyword>
<dbReference type="Proteomes" id="UP000239250">
    <property type="component" value="Chromosome"/>
</dbReference>
<organism evidence="13 14">
    <name type="scientific">Williamsoniiplasma luminosum</name>
    <dbReference type="NCBI Taxonomy" id="214888"/>
    <lineage>
        <taxon>Bacteria</taxon>
        <taxon>Bacillati</taxon>
        <taxon>Mycoplasmatota</taxon>
        <taxon>Mollicutes</taxon>
        <taxon>Entomoplasmatales</taxon>
        <taxon>Williamsoniiplasma</taxon>
    </lineage>
</organism>
<dbReference type="PROSITE" id="PS51198">
    <property type="entry name" value="UVRD_HELICASE_ATP_BIND"/>
    <property type="match status" value="1"/>
</dbReference>
<dbReference type="InterPro" id="IPR014016">
    <property type="entry name" value="UvrD-like_ATP-bd"/>
</dbReference>